<keyword evidence="3" id="KW-1185">Reference proteome</keyword>
<dbReference type="Gene3D" id="1.10.10.10">
    <property type="entry name" value="Winged helix-like DNA-binding domain superfamily/Winged helix DNA-binding domain"/>
    <property type="match status" value="1"/>
</dbReference>
<evidence type="ECO:0000313" key="3">
    <source>
        <dbReference type="Proteomes" id="UP001629244"/>
    </source>
</evidence>
<evidence type="ECO:0000313" key="2">
    <source>
        <dbReference type="EMBL" id="MFL9839821.1"/>
    </source>
</evidence>
<dbReference type="InterPro" id="IPR000014">
    <property type="entry name" value="PAS"/>
</dbReference>
<dbReference type="Pfam" id="PF00196">
    <property type="entry name" value="GerE"/>
    <property type="match status" value="1"/>
</dbReference>
<dbReference type="InterPro" id="IPR029058">
    <property type="entry name" value="AB_hydrolase_fold"/>
</dbReference>
<organism evidence="2 3">
    <name type="scientific">Sphingomonas plantiphila</name>
    <dbReference type="NCBI Taxonomy" id="3163295"/>
    <lineage>
        <taxon>Bacteria</taxon>
        <taxon>Pseudomonadati</taxon>
        <taxon>Pseudomonadota</taxon>
        <taxon>Alphaproteobacteria</taxon>
        <taxon>Sphingomonadales</taxon>
        <taxon>Sphingomonadaceae</taxon>
        <taxon>Sphingomonas</taxon>
    </lineage>
</organism>
<dbReference type="SMART" id="SM00421">
    <property type="entry name" value="HTH_LUXR"/>
    <property type="match status" value="1"/>
</dbReference>
<proteinExistence type="predicted"/>
<dbReference type="InterPro" id="IPR016032">
    <property type="entry name" value="Sig_transdc_resp-reg_C-effctor"/>
</dbReference>
<sequence length="571" mass="62830">MTESIDRDFRILAESFRAASDVAAWDALVRAWCDKILDLQIPDARFEGGERLAEHYAELREMLSQLFRATSQAPIEHAVERTGSAAMVVDTAHRVVLLNASARTRFGVEQGQLVGESWLAPDDVDVWRQFVRHAARANSGRILLRVIVDGDRVGIAEVAAIHSPAHSHASFAVTVIDHPWSAEVEAMLERAFGLTGAELDICRLLMDGHSPRTMAAMRGVSERTVRVQLSAIFQKTNSASQVALVRLLALLAAHLAPSPNAKDLSWTDPSGRTKRMRRPDGRILSHNWIGAPDGKPAILLPWLAGGTLFPPVFEAELLRANICLHMLHRPGTGYSEHDPKIAPVDDHQAMVREFCAAEGLSGVLAIGHHAASIPLAELATQADCPLSAILCLGRFTAYVPERITKLHFMSGTLTWLAINAPWAVEVIGKLATRALEQNGPDWYLDRVFAALPGDLATARSAEGAAMLRNGVLFNFHQGTEAFFDDLRMRASDFTGSLAKLQRPFHWWIGDISPTPIAGQRPYFDATEEAQIASLNPRIRFDTICGASELFFYQQPEATAARIAELVERYSR</sequence>
<dbReference type="EMBL" id="JBELQC010000001">
    <property type="protein sequence ID" value="MFL9839821.1"/>
    <property type="molecule type" value="Genomic_DNA"/>
</dbReference>
<evidence type="ECO:0000259" key="1">
    <source>
        <dbReference type="PROSITE" id="PS50112"/>
    </source>
</evidence>
<dbReference type="PROSITE" id="PS50112">
    <property type="entry name" value="PAS"/>
    <property type="match status" value="1"/>
</dbReference>
<dbReference type="CDD" id="cd00130">
    <property type="entry name" value="PAS"/>
    <property type="match status" value="1"/>
</dbReference>
<dbReference type="SUPFAM" id="SSF53474">
    <property type="entry name" value="alpha/beta-Hydrolases"/>
    <property type="match status" value="1"/>
</dbReference>
<dbReference type="InterPro" id="IPR000792">
    <property type="entry name" value="Tscrpt_reg_LuxR_C"/>
</dbReference>
<comment type="caution">
    <text evidence="2">The sequence shown here is derived from an EMBL/GenBank/DDBJ whole genome shotgun (WGS) entry which is preliminary data.</text>
</comment>
<dbReference type="InterPro" id="IPR035965">
    <property type="entry name" value="PAS-like_dom_sf"/>
</dbReference>
<dbReference type="Proteomes" id="UP001629244">
    <property type="component" value="Unassembled WGS sequence"/>
</dbReference>
<name>A0ABW8YKT6_9SPHN</name>
<reference evidence="2 3" key="1">
    <citation type="submission" date="2024-06" db="EMBL/GenBank/DDBJ databases">
        <authorList>
            <person name="Kaempfer P."/>
            <person name="Viver T."/>
        </authorList>
    </citation>
    <scope>NUCLEOTIDE SEQUENCE [LARGE SCALE GENOMIC DNA]</scope>
    <source>
        <strain evidence="2 3">ST-64</strain>
    </source>
</reference>
<feature type="domain" description="PAS" evidence="1">
    <location>
        <begin position="71"/>
        <end position="119"/>
    </location>
</feature>
<protein>
    <submittedName>
        <fullName evidence="2">LuxR C-terminal-related transcriptional regulator</fullName>
    </submittedName>
</protein>
<dbReference type="Gene3D" id="3.40.50.1820">
    <property type="entry name" value="alpha/beta hydrolase"/>
    <property type="match status" value="1"/>
</dbReference>
<dbReference type="SUPFAM" id="SSF46894">
    <property type="entry name" value="C-terminal effector domain of the bipartite response regulators"/>
    <property type="match status" value="1"/>
</dbReference>
<accession>A0ABW8YKT6</accession>
<dbReference type="SUPFAM" id="SSF55785">
    <property type="entry name" value="PYP-like sensor domain (PAS domain)"/>
    <property type="match status" value="1"/>
</dbReference>
<dbReference type="InterPro" id="IPR036388">
    <property type="entry name" value="WH-like_DNA-bd_sf"/>
</dbReference>
<gene>
    <name evidence="2" type="ORF">ABS767_02495</name>
</gene>